<evidence type="ECO:0000313" key="4">
    <source>
        <dbReference type="Proteomes" id="UP000218811"/>
    </source>
</evidence>
<dbReference type="Pfam" id="PF08719">
    <property type="entry name" value="NADAR"/>
    <property type="match status" value="1"/>
</dbReference>
<dbReference type="SUPFAM" id="SSF143990">
    <property type="entry name" value="YbiA-like"/>
    <property type="match status" value="1"/>
</dbReference>
<dbReference type="AlphaFoldDB" id="A0A2H3JWA5"/>
<proteinExistence type="predicted"/>
<dbReference type="OMA" id="RMTIFTS"/>
<dbReference type="STRING" id="742152.A0A2H3JWA5"/>
<organism evidence="3 4">
    <name type="scientific">Wolfiporia cocos (strain MD-104)</name>
    <name type="common">Brown rot fungus</name>
    <dbReference type="NCBI Taxonomy" id="742152"/>
    <lineage>
        <taxon>Eukaryota</taxon>
        <taxon>Fungi</taxon>
        <taxon>Dikarya</taxon>
        <taxon>Basidiomycota</taxon>
        <taxon>Agaricomycotina</taxon>
        <taxon>Agaricomycetes</taxon>
        <taxon>Polyporales</taxon>
        <taxon>Phaeolaceae</taxon>
        <taxon>Wolfiporia</taxon>
    </lineage>
</organism>
<name>A0A2H3JWA5_WOLCO</name>
<dbReference type="Gene3D" id="1.10.357.40">
    <property type="entry name" value="YbiA-like"/>
    <property type="match status" value="1"/>
</dbReference>
<sequence>MHTHSQPIGVTTESRSYHPQSVIDPNTGATVQYVIQEERHRTIYVASPVPPDQLHPQTMSRLFESADDLQRRYEGSRKRRRAESLQSSSVRNGTRYDLAYQSSPTRSEPAFSKPPSPINTFKRSSFPHYTYNTPPSPIKSSQPPPRRQILFYHKHEPYYEFTNFSPHPVTYKGKVYPTSEHLFQSFKFLEHRPYLAEHIRTCSDRPSVAFSEARRFQPEVRHDWLSVNVQKMDDALWHKFTQHDSLKRKLLATGDAELIENSDRDAFWGIGADGKGRNELGKALERLRTRLRNNW</sequence>
<feature type="region of interest" description="Disordered" evidence="1">
    <location>
        <begin position="72"/>
        <end position="126"/>
    </location>
</feature>
<dbReference type="Proteomes" id="UP000218811">
    <property type="component" value="Unassembled WGS sequence"/>
</dbReference>
<keyword evidence="4" id="KW-1185">Reference proteome</keyword>
<evidence type="ECO:0000313" key="3">
    <source>
        <dbReference type="EMBL" id="PCH42128.1"/>
    </source>
</evidence>
<dbReference type="InterPro" id="IPR012816">
    <property type="entry name" value="NADAR"/>
</dbReference>
<gene>
    <name evidence="3" type="ORF">WOLCODRAFT_72179</name>
</gene>
<evidence type="ECO:0000256" key="1">
    <source>
        <dbReference type="SAM" id="MobiDB-lite"/>
    </source>
</evidence>
<dbReference type="OrthoDB" id="206452at2759"/>
<accession>A0A2H3JWA5</accession>
<dbReference type="CDD" id="cd15457">
    <property type="entry name" value="NADAR"/>
    <property type="match status" value="1"/>
</dbReference>
<reference evidence="3 4" key="1">
    <citation type="journal article" date="2012" name="Science">
        <title>The Paleozoic origin of enzymatic lignin decomposition reconstructed from 31 fungal genomes.</title>
        <authorList>
            <person name="Floudas D."/>
            <person name="Binder M."/>
            <person name="Riley R."/>
            <person name="Barry K."/>
            <person name="Blanchette R.A."/>
            <person name="Henrissat B."/>
            <person name="Martinez A.T."/>
            <person name="Otillar R."/>
            <person name="Spatafora J.W."/>
            <person name="Yadav J.S."/>
            <person name="Aerts A."/>
            <person name="Benoit I."/>
            <person name="Boyd A."/>
            <person name="Carlson A."/>
            <person name="Copeland A."/>
            <person name="Coutinho P.M."/>
            <person name="de Vries R.P."/>
            <person name="Ferreira P."/>
            <person name="Findley K."/>
            <person name="Foster B."/>
            <person name="Gaskell J."/>
            <person name="Glotzer D."/>
            <person name="Gorecki P."/>
            <person name="Heitman J."/>
            <person name="Hesse C."/>
            <person name="Hori C."/>
            <person name="Igarashi K."/>
            <person name="Jurgens J.A."/>
            <person name="Kallen N."/>
            <person name="Kersten P."/>
            <person name="Kohler A."/>
            <person name="Kuees U."/>
            <person name="Kumar T.K.A."/>
            <person name="Kuo A."/>
            <person name="LaButti K."/>
            <person name="Larrondo L.F."/>
            <person name="Lindquist E."/>
            <person name="Ling A."/>
            <person name="Lombard V."/>
            <person name="Lucas S."/>
            <person name="Lundell T."/>
            <person name="Martin R."/>
            <person name="McLaughlin D.J."/>
            <person name="Morgenstern I."/>
            <person name="Morin E."/>
            <person name="Murat C."/>
            <person name="Nagy L.G."/>
            <person name="Nolan M."/>
            <person name="Ohm R.A."/>
            <person name="Patyshakuliyeva A."/>
            <person name="Rokas A."/>
            <person name="Ruiz-Duenas F.J."/>
            <person name="Sabat G."/>
            <person name="Salamov A."/>
            <person name="Samejima M."/>
            <person name="Schmutz J."/>
            <person name="Slot J.C."/>
            <person name="St John F."/>
            <person name="Stenlid J."/>
            <person name="Sun H."/>
            <person name="Sun S."/>
            <person name="Syed K."/>
            <person name="Tsang A."/>
            <person name="Wiebenga A."/>
            <person name="Young D."/>
            <person name="Pisabarro A."/>
            <person name="Eastwood D.C."/>
            <person name="Martin F."/>
            <person name="Cullen D."/>
            <person name="Grigoriev I.V."/>
            <person name="Hibbett D.S."/>
        </authorList>
    </citation>
    <scope>NUCLEOTIDE SEQUENCE [LARGE SCALE GENOMIC DNA]</scope>
    <source>
        <strain evidence="3 4">MD-104</strain>
    </source>
</reference>
<dbReference type="InterPro" id="IPR037238">
    <property type="entry name" value="YbiA-like_sf"/>
</dbReference>
<dbReference type="NCBIfam" id="TIGR02464">
    <property type="entry name" value="ribofla_fusion"/>
    <property type="match status" value="1"/>
</dbReference>
<evidence type="ECO:0000259" key="2">
    <source>
        <dbReference type="Pfam" id="PF08719"/>
    </source>
</evidence>
<feature type="domain" description="NADAR" evidence="2">
    <location>
        <begin position="151"/>
        <end position="292"/>
    </location>
</feature>
<dbReference type="EMBL" id="KB468124">
    <property type="protein sequence ID" value="PCH42128.1"/>
    <property type="molecule type" value="Genomic_DNA"/>
</dbReference>
<protein>
    <submittedName>
        <fullName evidence="3">DUF1768-domain-containing protein</fullName>
    </submittedName>
</protein>
<feature type="region of interest" description="Disordered" evidence="1">
    <location>
        <begin position="1"/>
        <end position="21"/>
    </location>
</feature>